<reference evidence="3" key="1">
    <citation type="journal article" date="2019" name="Int. J. Syst. Evol. Microbiol.">
        <title>The Global Catalogue of Microorganisms (GCM) 10K type strain sequencing project: providing services to taxonomists for standard genome sequencing and annotation.</title>
        <authorList>
            <consortium name="The Broad Institute Genomics Platform"/>
            <consortium name="The Broad Institute Genome Sequencing Center for Infectious Disease"/>
            <person name="Wu L."/>
            <person name="Ma J."/>
        </authorList>
    </citation>
    <scope>NUCLEOTIDE SEQUENCE [LARGE SCALE GENOMIC DNA]</scope>
    <source>
        <strain evidence="3">CGMCC 4.7323</strain>
    </source>
</reference>
<evidence type="ECO:0000313" key="3">
    <source>
        <dbReference type="Proteomes" id="UP000600080"/>
    </source>
</evidence>
<feature type="region of interest" description="Disordered" evidence="1">
    <location>
        <begin position="22"/>
        <end position="66"/>
    </location>
</feature>
<feature type="region of interest" description="Disordered" evidence="1">
    <location>
        <begin position="114"/>
        <end position="133"/>
    </location>
</feature>
<protein>
    <recommendedName>
        <fullName evidence="4">Secreted protein</fullName>
    </recommendedName>
</protein>
<keyword evidence="3" id="KW-1185">Reference proteome</keyword>
<dbReference type="Proteomes" id="UP000600080">
    <property type="component" value="Unassembled WGS sequence"/>
</dbReference>
<evidence type="ECO:0000313" key="2">
    <source>
        <dbReference type="EMBL" id="GGN44805.1"/>
    </source>
</evidence>
<dbReference type="EMBL" id="BMND01000009">
    <property type="protein sequence ID" value="GGN44805.1"/>
    <property type="molecule type" value="Genomic_DNA"/>
</dbReference>
<feature type="compositionally biased region" description="Basic and acidic residues" evidence="1">
    <location>
        <begin position="43"/>
        <end position="56"/>
    </location>
</feature>
<comment type="caution">
    <text evidence="2">The sequence shown here is derived from an EMBL/GenBank/DDBJ whole genome shotgun (WGS) entry which is preliminary data.</text>
</comment>
<evidence type="ECO:0008006" key="4">
    <source>
        <dbReference type="Google" id="ProtNLM"/>
    </source>
</evidence>
<organism evidence="2 3">
    <name type="scientific">Streptomyces kronopolitis</name>
    <dbReference type="NCBI Taxonomy" id="1612435"/>
    <lineage>
        <taxon>Bacteria</taxon>
        <taxon>Bacillati</taxon>
        <taxon>Actinomycetota</taxon>
        <taxon>Actinomycetes</taxon>
        <taxon>Kitasatosporales</taxon>
        <taxon>Streptomycetaceae</taxon>
        <taxon>Streptomyces</taxon>
    </lineage>
</organism>
<feature type="compositionally biased region" description="Basic and acidic residues" evidence="1">
    <location>
        <begin position="22"/>
        <end position="36"/>
    </location>
</feature>
<accession>A0ABQ2JEB3</accession>
<name>A0ABQ2JEB3_9ACTN</name>
<gene>
    <name evidence="2" type="ORF">GCM10012285_27760</name>
</gene>
<evidence type="ECO:0000256" key="1">
    <source>
        <dbReference type="SAM" id="MobiDB-lite"/>
    </source>
</evidence>
<sequence>MALIVSGLLGAVVQRVHHRARQTEREHCAENDRERQQQAPVGEQKDQQHWHERHTEQQAVDAGEGIGQIGLTRRGAGDLRHRPWHACRTAHLVENGRQFLAEVRLQRDDGLHRPAVLGDQSRRGLPDESPMPGESPIACVAADRCAEVMRPSFAVHTTIAGTVSDRSNALPASSTRVDSALPGRKTAWSWVATSPSLPA</sequence>
<proteinExistence type="predicted"/>